<gene>
    <name evidence="9" type="ORF">CTI12_AA291870</name>
</gene>
<evidence type="ECO:0000256" key="5">
    <source>
        <dbReference type="ARBA" id="ARBA00023054"/>
    </source>
</evidence>
<dbReference type="PANTHER" id="PTHR31246">
    <property type="entry name" value="MICROTUBULE-ASSOCIATED PROTEIN 70-2"/>
    <property type="match status" value="1"/>
</dbReference>
<evidence type="ECO:0000256" key="2">
    <source>
        <dbReference type="ARBA" id="ARBA00008825"/>
    </source>
</evidence>
<evidence type="ECO:0000256" key="6">
    <source>
        <dbReference type="ARBA" id="ARBA00023212"/>
    </source>
</evidence>
<evidence type="ECO:0000256" key="3">
    <source>
        <dbReference type="ARBA" id="ARBA00022490"/>
    </source>
</evidence>
<dbReference type="EMBL" id="PKPP01003335">
    <property type="protein sequence ID" value="PWA69933.1"/>
    <property type="molecule type" value="Genomic_DNA"/>
</dbReference>
<keyword evidence="10" id="KW-1185">Reference proteome</keyword>
<dbReference type="STRING" id="35608.A0A2U1N8W3"/>
<comment type="subcellular location">
    <subcellularLocation>
        <location evidence="1">Cytoplasm</location>
        <location evidence="1">Cytoskeleton</location>
    </subcellularLocation>
</comment>
<evidence type="ECO:0000313" key="9">
    <source>
        <dbReference type="EMBL" id="PWA69933.1"/>
    </source>
</evidence>
<comment type="similarity">
    <text evidence="2">Belongs to the MAP70 family.</text>
</comment>
<dbReference type="OrthoDB" id="2014495at2759"/>
<evidence type="ECO:0000256" key="8">
    <source>
        <dbReference type="SAM" id="MobiDB-lite"/>
    </source>
</evidence>
<sequence length="512" mass="58464">MATLHQLNCSPLKKSPSFRCGRKQQSMSRTATEIDDIITHMHGSDPVRFELNRLQNLLTDKDRELGDAYAEIKALKHHEHLKEKAVEELNDELNKVDEKLKKTESLLDSKYLELKKINDEKKQALAAQFAAEATLRRVHAAQKDDDIPPIEAIIAPLEAELKLVRMEISKLQDDNKALDRLSKSKETALLEAERSVEIAMAKATLVDDLQNKNQELIKQIEICQEENRILDRMNRQKVSEVEKLAQTVRELEEAVLAGGAAANAVRDYERRLQEMNEEKKVLDRELARAKISANRVAAVVANDWKDTDNKVMPVRQWLEERRVFQGEMQHLKEKLTVAERTAKAEAQLKEKYQLRFKVLEERFKSSSRNGLSCAGSERTMSNGRAPRQSLGGVENLSRSSSSRFSSRNLLKNGITSSKVYDSSKLADLGHADEKDKSKPEDFVSGMLYDMLQKEVLTLQKACHQKDQNIKEKNNTIEVLARNVETLNKAMEVESKRTRRELAVMSLCIYLFK</sequence>
<dbReference type="InterPro" id="IPR009768">
    <property type="entry name" value="MAP70"/>
</dbReference>
<keyword evidence="5 7" id="KW-0175">Coiled coil</keyword>
<dbReference type="Pfam" id="PF07058">
    <property type="entry name" value="MAP70"/>
    <property type="match status" value="1"/>
</dbReference>
<dbReference type="PANTHER" id="PTHR31246:SF18">
    <property type="entry name" value="MICROTUBULE-ASSOCIATED PROTEIN 70-1-LIKE"/>
    <property type="match status" value="1"/>
</dbReference>
<dbReference type="AlphaFoldDB" id="A0A2U1N8W3"/>
<evidence type="ECO:0000256" key="7">
    <source>
        <dbReference type="SAM" id="Coils"/>
    </source>
</evidence>
<accession>A0A2U1N8W3</accession>
<keyword evidence="4" id="KW-0493">Microtubule</keyword>
<proteinExistence type="inferred from homology"/>
<comment type="caution">
    <text evidence="9">The sequence shown here is derived from an EMBL/GenBank/DDBJ whole genome shotgun (WGS) entry which is preliminary data.</text>
</comment>
<organism evidence="9 10">
    <name type="scientific">Artemisia annua</name>
    <name type="common">Sweet wormwood</name>
    <dbReference type="NCBI Taxonomy" id="35608"/>
    <lineage>
        <taxon>Eukaryota</taxon>
        <taxon>Viridiplantae</taxon>
        <taxon>Streptophyta</taxon>
        <taxon>Embryophyta</taxon>
        <taxon>Tracheophyta</taxon>
        <taxon>Spermatophyta</taxon>
        <taxon>Magnoliopsida</taxon>
        <taxon>eudicotyledons</taxon>
        <taxon>Gunneridae</taxon>
        <taxon>Pentapetalae</taxon>
        <taxon>asterids</taxon>
        <taxon>campanulids</taxon>
        <taxon>Asterales</taxon>
        <taxon>Asteraceae</taxon>
        <taxon>Asteroideae</taxon>
        <taxon>Anthemideae</taxon>
        <taxon>Artemisiinae</taxon>
        <taxon>Artemisia</taxon>
    </lineage>
</organism>
<evidence type="ECO:0000256" key="4">
    <source>
        <dbReference type="ARBA" id="ARBA00022701"/>
    </source>
</evidence>
<dbReference type="GO" id="GO:0005874">
    <property type="term" value="C:microtubule"/>
    <property type="evidence" value="ECO:0007669"/>
    <property type="project" value="UniProtKB-KW"/>
</dbReference>
<feature type="coiled-coil region" evidence="7">
    <location>
        <begin position="469"/>
        <end position="496"/>
    </location>
</feature>
<reference evidence="9 10" key="1">
    <citation type="journal article" date="2018" name="Mol. Plant">
        <title>The genome of Artemisia annua provides insight into the evolution of Asteraceae family and artemisinin biosynthesis.</title>
        <authorList>
            <person name="Shen Q."/>
            <person name="Zhang L."/>
            <person name="Liao Z."/>
            <person name="Wang S."/>
            <person name="Yan T."/>
            <person name="Shi P."/>
            <person name="Liu M."/>
            <person name="Fu X."/>
            <person name="Pan Q."/>
            <person name="Wang Y."/>
            <person name="Lv Z."/>
            <person name="Lu X."/>
            <person name="Zhang F."/>
            <person name="Jiang W."/>
            <person name="Ma Y."/>
            <person name="Chen M."/>
            <person name="Hao X."/>
            <person name="Li L."/>
            <person name="Tang Y."/>
            <person name="Lv G."/>
            <person name="Zhou Y."/>
            <person name="Sun X."/>
            <person name="Brodelius P.E."/>
            <person name="Rose J.K.C."/>
            <person name="Tang K."/>
        </authorList>
    </citation>
    <scope>NUCLEOTIDE SEQUENCE [LARGE SCALE GENOMIC DNA]</scope>
    <source>
        <strain evidence="10">cv. Huhao1</strain>
        <tissue evidence="9">Leaf</tissue>
    </source>
</reference>
<keyword evidence="6" id="KW-0206">Cytoskeleton</keyword>
<name>A0A2U1N8W3_ARTAN</name>
<evidence type="ECO:0000256" key="1">
    <source>
        <dbReference type="ARBA" id="ARBA00004245"/>
    </source>
</evidence>
<dbReference type="GO" id="GO:0008017">
    <property type="term" value="F:microtubule binding"/>
    <property type="evidence" value="ECO:0007669"/>
    <property type="project" value="InterPro"/>
</dbReference>
<evidence type="ECO:0000313" key="10">
    <source>
        <dbReference type="Proteomes" id="UP000245207"/>
    </source>
</evidence>
<keyword evidence="3" id="KW-0963">Cytoplasm</keyword>
<dbReference type="Proteomes" id="UP000245207">
    <property type="component" value="Unassembled WGS sequence"/>
</dbReference>
<protein>
    <submittedName>
        <fullName evidence="9">Microtubule-associated proteins 70-3</fullName>
    </submittedName>
</protein>
<feature type="coiled-coil region" evidence="7">
    <location>
        <begin position="75"/>
        <end position="120"/>
    </location>
</feature>
<dbReference type="GO" id="GO:0007010">
    <property type="term" value="P:cytoskeleton organization"/>
    <property type="evidence" value="ECO:0007669"/>
    <property type="project" value="InterPro"/>
</dbReference>
<feature type="coiled-coil region" evidence="7">
    <location>
        <begin position="206"/>
        <end position="334"/>
    </location>
</feature>
<feature type="region of interest" description="Disordered" evidence="8">
    <location>
        <begin position="368"/>
        <end position="402"/>
    </location>
</feature>